<keyword evidence="1" id="KW-0732">Signal</keyword>
<accession>A0AAW9PUG3</accession>
<dbReference type="Proteomes" id="UP001333818">
    <property type="component" value="Unassembled WGS sequence"/>
</dbReference>
<protein>
    <recommendedName>
        <fullName evidence="4">Outer membrane protein beta-barrel domain-containing protein</fullName>
    </recommendedName>
</protein>
<dbReference type="EMBL" id="JAZBJZ010000079">
    <property type="protein sequence ID" value="MEE3718475.1"/>
    <property type="molecule type" value="Genomic_DNA"/>
</dbReference>
<sequence length="172" mass="17945">MNKNLFKLVSGLGILGCVTVLAAQPSQAQPAYGSYLGVGAGFGLSNGNTAFGEGSKTSLLLSGRYKFLEVPISLRTQVLIGNSTAVVPTVSFDVPLNFDADVYLGAGISLANTIDTTPVGNKNSFVLQPGIDYSVPNSNLVIFGNVLFAFDAYRNAPGTTATSLQTGLGWRF</sequence>
<dbReference type="RefSeq" id="WP_330484908.1">
    <property type="nucleotide sequence ID" value="NZ_JAZBJZ010000079.1"/>
</dbReference>
<reference evidence="2" key="1">
    <citation type="submission" date="2024-01" db="EMBL/GenBank/DDBJ databases">
        <title>Bank of Algae and Cyanobacteria of the Azores (BACA) strain genomes.</title>
        <authorList>
            <person name="Luz R."/>
            <person name="Cordeiro R."/>
            <person name="Fonseca A."/>
            <person name="Goncalves V."/>
        </authorList>
    </citation>
    <scope>NUCLEOTIDE SEQUENCE</scope>
    <source>
        <strain evidence="2">BACA0141</strain>
    </source>
</reference>
<organism evidence="2 3">
    <name type="scientific">Tumidithrix elongata BACA0141</name>
    <dbReference type="NCBI Taxonomy" id="2716417"/>
    <lineage>
        <taxon>Bacteria</taxon>
        <taxon>Bacillati</taxon>
        <taxon>Cyanobacteriota</taxon>
        <taxon>Cyanophyceae</taxon>
        <taxon>Pseudanabaenales</taxon>
        <taxon>Pseudanabaenaceae</taxon>
        <taxon>Tumidithrix</taxon>
        <taxon>Tumidithrix elongata</taxon>
    </lineage>
</organism>
<evidence type="ECO:0008006" key="4">
    <source>
        <dbReference type="Google" id="ProtNLM"/>
    </source>
</evidence>
<name>A0AAW9PUG3_9CYAN</name>
<feature type="chain" id="PRO_5043846976" description="Outer membrane protein beta-barrel domain-containing protein" evidence="1">
    <location>
        <begin position="23"/>
        <end position="172"/>
    </location>
</feature>
<comment type="caution">
    <text evidence="2">The sequence shown here is derived from an EMBL/GenBank/DDBJ whole genome shotgun (WGS) entry which is preliminary data.</text>
</comment>
<keyword evidence="3" id="KW-1185">Reference proteome</keyword>
<evidence type="ECO:0000313" key="2">
    <source>
        <dbReference type="EMBL" id="MEE3718475.1"/>
    </source>
</evidence>
<feature type="signal peptide" evidence="1">
    <location>
        <begin position="1"/>
        <end position="22"/>
    </location>
</feature>
<evidence type="ECO:0000313" key="3">
    <source>
        <dbReference type="Proteomes" id="UP001333818"/>
    </source>
</evidence>
<gene>
    <name evidence="2" type="ORF">V2H45_17175</name>
</gene>
<evidence type="ECO:0000256" key="1">
    <source>
        <dbReference type="SAM" id="SignalP"/>
    </source>
</evidence>
<proteinExistence type="predicted"/>
<dbReference type="AlphaFoldDB" id="A0AAW9PUG3"/>